<feature type="binding site" evidence="13">
    <location>
        <position position="40"/>
    </location>
    <ligand>
        <name>NADP(+)</name>
        <dbReference type="ChEBI" id="CHEBI:58349"/>
    </ligand>
</feature>
<dbReference type="EC" id="1.17.1.8" evidence="10 13"/>
<evidence type="ECO:0000259" key="14">
    <source>
        <dbReference type="Pfam" id="PF01113"/>
    </source>
</evidence>
<dbReference type="Pfam" id="PF01113">
    <property type="entry name" value="DapB_N"/>
    <property type="match status" value="1"/>
</dbReference>
<dbReference type="NCBIfam" id="TIGR00036">
    <property type="entry name" value="dapB"/>
    <property type="match status" value="1"/>
</dbReference>
<dbReference type="PANTHER" id="PTHR20836">
    <property type="entry name" value="DIHYDRODIPICOLINATE REDUCTASE"/>
    <property type="match status" value="1"/>
</dbReference>
<dbReference type="InterPro" id="IPR022664">
    <property type="entry name" value="DapB_N_CS"/>
</dbReference>
<evidence type="ECO:0000256" key="7">
    <source>
        <dbReference type="ARBA" id="ARBA00023027"/>
    </source>
</evidence>
<evidence type="ECO:0000313" key="17">
    <source>
        <dbReference type="Proteomes" id="UP000199481"/>
    </source>
</evidence>
<comment type="catalytic activity">
    <reaction evidence="11 13">
        <text>(S)-2,3,4,5-tetrahydrodipicolinate + NADP(+) + H2O = (2S,4S)-4-hydroxy-2,3,4,5-tetrahydrodipicolinate + NADPH + H(+)</text>
        <dbReference type="Rhea" id="RHEA:35331"/>
        <dbReference type="ChEBI" id="CHEBI:15377"/>
        <dbReference type="ChEBI" id="CHEBI:15378"/>
        <dbReference type="ChEBI" id="CHEBI:16845"/>
        <dbReference type="ChEBI" id="CHEBI:57783"/>
        <dbReference type="ChEBI" id="CHEBI:58349"/>
        <dbReference type="ChEBI" id="CHEBI:67139"/>
        <dbReference type="EC" id="1.17.1.8"/>
    </reaction>
</comment>
<feature type="binding site" evidence="13">
    <location>
        <begin position="8"/>
        <end position="13"/>
    </location>
    <ligand>
        <name>NAD(+)</name>
        <dbReference type="ChEBI" id="CHEBI:57540"/>
    </ligand>
</feature>
<evidence type="ECO:0000256" key="5">
    <source>
        <dbReference type="ARBA" id="ARBA00022915"/>
    </source>
</evidence>
<keyword evidence="6 13" id="KW-0560">Oxidoreductase</keyword>
<comment type="similarity">
    <text evidence="1 13">Belongs to the DapB family.</text>
</comment>
<dbReference type="GO" id="GO:0019877">
    <property type="term" value="P:diaminopimelate biosynthetic process"/>
    <property type="evidence" value="ECO:0007669"/>
    <property type="project" value="UniProtKB-UniRule"/>
</dbReference>
<dbReference type="SUPFAM" id="SSF51735">
    <property type="entry name" value="NAD(P)-binding Rossmann-fold domains"/>
    <property type="match status" value="1"/>
</dbReference>
<comment type="catalytic activity">
    <reaction evidence="12 13">
        <text>(S)-2,3,4,5-tetrahydrodipicolinate + NAD(+) + H2O = (2S,4S)-4-hydroxy-2,3,4,5-tetrahydrodipicolinate + NADH + H(+)</text>
        <dbReference type="Rhea" id="RHEA:35323"/>
        <dbReference type="ChEBI" id="CHEBI:15377"/>
        <dbReference type="ChEBI" id="CHEBI:15378"/>
        <dbReference type="ChEBI" id="CHEBI:16845"/>
        <dbReference type="ChEBI" id="CHEBI:57540"/>
        <dbReference type="ChEBI" id="CHEBI:57945"/>
        <dbReference type="ChEBI" id="CHEBI:67139"/>
        <dbReference type="EC" id="1.17.1.8"/>
    </reaction>
</comment>
<keyword evidence="4 13" id="KW-0521">NADP</keyword>
<evidence type="ECO:0000256" key="11">
    <source>
        <dbReference type="ARBA" id="ARBA00049080"/>
    </source>
</evidence>
<dbReference type="HAMAP" id="MF_00102">
    <property type="entry name" value="DapB"/>
    <property type="match status" value="1"/>
</dbReference>
<dbReference type="Proteomes" id="UP000199481">
    <property type="component" value="Unassembled WGS sequence"/>
</dbReference>
<comment type="caution">
    <text evidence="13">Was originally thought to be a dihydrodipicolinate reductase (DHDPR), catalyzing the conversion of dihydrodipicolinate to tetrahydrodipicolinate. However, it was shown in E.coli that the substrate of the enzymatic reaction is not dihydrodipicolinate (DHDP) but in fact (2S,4S)-4-hydroxy-2,3,4,5-tetrahydrodipicolinic acid (HTPA), the product released by the DapA-catalyzed reaction.</text>
</comment>
<reference evidence="17" key="1">
    <citation type="submission" date="2016-10" db="EMBL/GenBank/DDBJ databases">
        <authorList>
            <person name="Varghese N."/>
            <person name="Submissions S."/>
        </authorList>
    </citation>
    <scope>NUCLEOTIDE SEQUENCE [LARGE SCALE GENOMIC DNA]</scope>
    <source>
        <strain evidence="17">MPL-11</strain>
    </source>
</reference>
<dbReference type="UniPathway" id="UPA00034">
    <property type="reaction ID" value="UER00018"/>
</dbReference>
<comment type="subcellular location">
    <subcellularLocation>
        <location evidence="13">Cytoplasm</location>
    </subcellularLocation>
</comment>
<feature type="binding site" evidence="13">
    <location>
        <begin position="163"/>
        <end position="164"/>
    </location>
    <ligand>
        <name>(S)-2,3,4,5-tetrahydrodipicolinate</name>
        <dbReference type="ChEBI" id="CHEBI:16845"/>
    </ligand>
</feature>
<protein>
    <recommendedName>
        <fullName evidence="10 13">4-hydroxy-tetrahydrodipicolinate reductase</fullName>
        <shortName evidence="13">HTPA reductase</shortName>
        <ecNumber evidence="10 13">1.17.1.8</ecNumber>
    </recommendedName>
</protein>
<comment type="pathway">
    <text evidence="9 13">Amino-acid biosynthesis; L-lysine biosynthesis via DAP pathway; (S)-tetrahydrodipicolinate from L-aspartate: step 4/4.</text>
</comment>
<dbReference type="CDD" id="cd02274">
    <property type="entry name" value="DHDPR_N"/>
    <property type="match status" value="1"/>
</dbReference>
<dbReference type="GO" id="GO:0051287">
    <property type="term" value="F:NAD binding"/>
    <property type="evidence" value="ECO:0007669"/>
    <property type="project" value="UniProtKB-UniRule"/>
</dbReference>
<comment type="subunit">
    <text evidence="13">Homotetramer.</text>
</comment>
<evidence type="ECO:0000256" key="12">
    <source>
        <dbReference type="ARBA" id="ARBA00049396"/>
    </source>
</evidence>
<dbReference type="GO" id="GO:0005829">
    <property type="term" value="C:cytosol"/>
    <property type="evidence" value="ECO:0007669"/>
    <property type="project" value="TreeGrafter"/>
</dbReference>
<feature type="domain" description="Dihydrodipicolinate reductase C-terminal" evidence="15">
    <location>
        <begin position="129"/>
        <end position="263"/>
    </location>
</feature>
<keyword evidence="7 13" id="KW-0520">NAD</keyword>
<dbReference type="GO" id="GO:0009089">
    <property type="term" value="P:lysine biosynthetic process via diaminopimelate"/>
    <property type="evidence" value="ECO:0007669"/>
    <property type="project" value="UniProtKB-UniRule"/>
</dbReference>
<sequence>MIKIVVAGFKGKMGLTATKMVLENEKFSLVGVLDPHSSEKRLNELSEFSTVDVPVFQDKELMVKEVQADVWIDFTIPTVAFKNTCFALGKGIRPVVGTTGFTESEVKEVQQLAKDKNLGGLIAPNFAIGAVLMMEFAAKASKYFPDVEITEMHHDNKLDAPSGTAIKTAEMIFAERGHHEQGNPEEKELIKGARGADYKGMKIHSVRLPGLVAHQQVQFGSVGEGLVIRHDSFDRSSFMTGVALGCEKVMSLHELAYGLENIL</sequence>
<dbReference type="PANTHER" id="PTHR20836:SF0">
    <property type="entry name" value="4-HYDROXY-TETRAHYDRODIPICOLINATE REDUCTASE 1, CHLOROPLASTIC-RELATED"/>
    <property type="match status" value="1"/>
</dbReference>
<evidence type="ECO:0000256" key="9">
    <source>
        <dbReference type="ARBA" id="ARBA00037922"/>
    </source>
</evidence>
<dbReference type="GO" id="GO:0008839">
    <property type="term" value="F:4-hydroxy-tetrahydrodipicolinate reductase"/>
    <property type="evidence" value="ECO:0007669"/>
    <property type="project" value="UniProtKB-UniRule"/>
</dbReference>
<dbReference type="InterPro" id="IPR036291">
    <property type="entry name" value="NAD(P)-bd_dom_sf"/>
</dbReference>
<proteinExistence type="inferred from homology"/>
<dbReference type="AlphaFoldDB" id="A0A1H0XVI4"/>
<feature type="domain" description="Dihydrodipicolinate reductase N-terminal" evidence="14">
    <location>
        <begin position="2"/>
        <end position="126"/>
    </location>
</feature>
<evidence type="ECO:0000256" key="6">
    <source>
        <dbReference type="ARBA" id="ARBA00023002"/>
    </source>
</evidence>
<evidence type="ECO:0000256" key="8">
    <source>
        <dbReference type="ARBA" id="ARBA00023154"/>
    </source>
</evidence>
<evidence type="ECO:0000256" key="2">
    <source>
        <dbReference type="ARBA" id="ARBA00022490"/>
    </source>
</evidence>
<comment type="function">
    <text evidence="13">Catalyzes the conversion of 4-hydroxy-tetrahydrodipicolinate (HTPA) to tetrahydrodipicolinate.</text>
</comment>
<evidence type="ECO:0000256" key="10">
    <source>
        <dbReference type="ARBA" id="ARBA00038983"/>
    </source>
</evidence>
<keyword evidence="17" id="KW-1185">Reference proteome</keyword>
<keyword evidence="2 13" id="KW-0963">Cytoplasm</keyword>
<dbReference type="GO" id="GO:0016726">
    <property type="term" value="F:oxidoreductase activity, acting on CH or CH2 groups, NAD or NADP as acceptor"/>
    <property type="evidence" value="ECO:0007669"/>
    <property type="project" value="UniProtKB-UniRule"/>
</dbReference>
<dbReference type="RefSeq" id="WP_089974909.1">
    <property type="nucleotide sequence ID" value="NZ_CP084916.1"/>
</dbReference>
<evidence type="ECO:0000256" key="13">
    <source>
        <dbReference type="HAMAP-Rule" id="MF_00102"/>
    </source>
</evidence>
<organism evidence="16 17">
    <name type="scientific">Carnobacterium viridans</name>
    <dbReference type="NCBI Taxonomy" id="174587"/>
    <lineage>
        <taxon>Bacteria</taxon>
        <taxon>Bacillati</taxon>
        <taxon>Bacillota</taxon>
        <taxon>Bacilli</taxon>
        <taxon>Lactobacillales</taxon>
        <taxon>Carnobacteriaceae</taxon>
        <taxon>Carnobacterium</taxon>
    </lineage>
</organism>
<dbReference type="PIRSF" id="PIRSF000161">
    <property type="entry name" value="DHPR"/>
    <property type="match status" value="1"/>
</dbReference>
<dbReference type="OrthoDB" id="9790352at2"/>
<gene>
    <name evidence="13" type="primary">dapB</name>
    <name evidence="16" type="ORF">SAMN04487752_0507</name>
</gene>
<evidence type="ECO:0000256" key="3">
    <source>
        <dbReference type="ARBA" id="ARBA00022605"/>
    </source>
</evidence>
<dbReference type="EMBL" id="FNJW01000008">
    <property type="protein sequence ID" value="SDQ06821.1"/>
    <property type="molecule type" value="Genomic_DNA"/>
</dbReference>
<dbReference type="Gene3D" id="3.40.50.720">
    <property type="entry name" value="NAD(P)-binding Rossmann-like Domain"/>
    <property type="match status" value="1"/>
</dbReference>
<evidence type="ECO:0000256" key="1">
    <source>
        <dbReference type="ARBA" id="ARBA00006642"/>
    </source>
</evidence>
<dbReference type="SUPFAM" id="SSF55347">
    <property type="entry name" value="Glyceraldehyde-3-phosphate dehydrogenase-like, C-terminal domain"/>
    <property type="match status" value="1"/>
</dbReference>
<dbReference type="InterPro" id="IPR000846">
    <property type="entry name" value="DapB_N"/>
</dbReference>
<feature type="binding site" evidence="13">
    <location>
        <begin position="123"/>
        <end position="126"/>
    </location>
    <ligand>
        <name>NAD(+)</name>
        <dbReference type="ChEBI" id="CHEBI:57540"/>
    </ligand>
</feature>
<feature type="binding site" evidence="13">
    <location>
        <position position="39"/>
    </location>
    <ligand>
        <name>NAD(+)</name>
        <dbReference type="ChEBI" id="CHEBI:57540"/>
    </ligand>
</feature>
<dbReference type="GO" id="GO:0050661">
    <property type="term" value="F:NADP binding"/>
    <property type="evidence" value="ECO:0007669"/>
    <property type="project" value="UniProtKB-UniRule"/>
</dbReference>
<feature type="active site" description="Proton donor" evidence="13">
    <location>
        <position position="157"/>
    </location>
</feature>
<dbReference type="Pfam" id="PF05173">
    <property type="entry name" value="DapB_C"/>
    <property type="match status" value="1"/>
</dbReference>
<feature type="binding site" evidence="13">
    <location>
        <begin position="97"/>
        <end position="99"/>
    </location>
    <ligand>
        <name>NAD(+)</name>
        <dbReference type="ChEBI" id="CHEBI:57540"/>
    </ligand>
</feature>
<evidence type="ECO:0000256" key="4">
    <source>
        <dbReference type="ARBA" id="ARBA00022857"/>
    </source>
</evidence>
<feature type="binding site" evidence="13">
    <location>
        <position position="154"/>
    </location>
    <ligand>
        <name>(S)-2,3,4,5-tetrahydrodipicolinate</name>
        <dbReference type="ChEBI" id="CHEBI:16845"/>
    </ligand>
</feature>
<evidence type="ECO:0000259" key="15">
    <source>
        <dbReference type="Pfam" id="PF05173"/>
    </source>
</evidence>
<feature type="active site" description="Proton donor/acceptor" evidence="13">
    <location>
        <position position="153"/>
    </location>
</feature>
<dbReference type="FunFam" id="3.30.360.10:FF:000009">
    <property type="entry name" value="4-hydroxy-tetrahydrodipicolinate reductase"/>
    <property type="match status" value="1"/>
</dbReference>
<keyword evidence="5 13" id="KW-0220">Diaminopimelate biosynthesis</keyword>
<keyword evidence="3 13" id="KW-0028">Amino-acid biosynthesis</keyword>
<evidence type="ECO:0000313" key="16">
    <source>
        <dbReference type="EMBL" id="SDQ06821.1"/>
    </source>
</evidence>
<dbReference type="InterPro" id="IPR022663">
    <property type="entry name" value="DapB_C"/>
</dbReference>
<accession>A0A1H0XVI4</accession>
<keyword evidence="8 13" id="KW-0457">Lysine biosynthesis</keyword>
<name>A0A1H0XVI4_9LACT</name>
<dbReference type="PROSITE" id="PS01298">
    <property type="entry name" value="DAPB"/>
    <property type="match status" value="1"/>
</dbReference>
<dbReference type="Gene3D" id="3.30.360.10">
    <property type="entry name" value="Dihydrodipicolinate Reductase, domain 2"/>
    <property type="match status" value="1"/>
</dbReference>
<dbReference type="InterPro" id="IPR023940">
    <property type="entry name" value="DHDPR_bac"/>
</dbReference>